<dbReference type="Proteomes" id="UP001190700">
    <property type="component" value="Unassembled WGS sequence"/>
</dbReference>
<evidence type="ECO:0000313" key="1">
    <source>
        <dbReference type="EMBL" id="KAK3259349.1"/>
    </source>
</evidence>
<organism evidence="1 2">
    <name type="scientific">Cymbomonas tetramitiformis</name>
    <dbReference type="NCBI Taxonomy" id="36881"/>
    <lineage>
        <taxon>Eukaryota</taxon>
        <taxon>Viridiplantae</taxon>
        <taxon>Chlorophyta</taxon>
        <taxon>Pyramimonadophyceae</taxon>
        <taxon>Pyramimonadales</taxon>
        <taxon>Pyramimonadaceae</taxon>
        <taxon>Cymbomonas</taxon>
    </lineage>
</organism>
<accession>A0AAE0FGV5</accession>
<dbReference type="EMBL" id="LGRX02018833">
    <property type="protein sequence ID" value="KAK3259349.1"/>
    <property type="molecule type" value="Genomic_DNA"/>
</dbReference>
<reference evidence="1 2" key="1">
    <citation type="journal article" date="2015" name="Genome Biol. Evol.">
        <title>Comparative Genomics of a Bacterivorous Green Alga Reveals Evolutionary Causalities and Consequences of Phago-Mixotrophic Mode of Nutrition.</title>
        <authorList>
            <person name="Burns J.A."/>
            <person name="Paasch A."/>
            <person name="Narechania A."/>
            <person name="Kim E."/>
        </authorList>
    </citation>
    <scope>NUCLEOTIDE SEQUENCE [LARGE SCALE GENOMIC DNA]</scope>
    <source>
        <strain evidence="1 2">PLY_AMNH</strain>
    </source>
</reference>
<evidence type="ECO:0000313" key="2">
    <source>
        <dbReference type="Proteomes" id="UP001190700"/>
    </source>
</evidence>
<sequence>MRRYYNELMLCKLEDFSVSTFLDPRYKALSFKHLDHWDKGKLMKERVIEWSKAAYTQDWKPSRGKTVSKQVAVHKAELKKQLVSFLEDSDDEEEVAVVLPRVEAVEPENGAEEADCEFTLYSAMAPVRMSEDPGSVVGR</sequence>
<gene>
    <name evidence="1" type="ORF">CYMTET_31647</name>
</gene>
<name>A0AAE0FGV5_9CHLO</name>
<comment type="caution">
    <text evidence="1">The sequence shown here is derived from an EMBL/GenBank/DDBJ whole genome shotgun (WGS) entry which is preliminary data.</text>
</comment>
<keyword evidence="2" id="KW-1185">Reference proteome</keyword>
<dbReference type="AlphaFoldDB" id="A0AAE0FGV5"/>
<protein>
    <submittedName>
        <fullName evidence="1">Uncharacterized protein</fullName>
    </submittedName>
</protein>
<proteinExistence type="predicted"/>